<feature type="domain" description="3-keto-alpha-glucoside-1,2-lyase/3-keto-2-hydroxy-glucal hydratase" evidence="2">
    <location>
        <begin position="28"/>
        <end position="225"/>
    </location>
</feature>
<sequence>MRAAVLATLLAVAACAPVAPVASASSGGWQTLFNGTDLTGWRGYKSPTVPTKWRVEEGAIMLGSEGGDGDIVTAQEFGDFELELEWKISEGGNSGIIYFVQETPEARQTYSTGAEMQVLDDARHPDGKLPSHRAGALYDLVVPREAAAKPVGEWNKVRIVVRQGRIEHWLNGRRVVATTYGDDAWRAMVAGSKFKAMPDFAKVPRGHIALQDHGDRVWYRAIRIRSL</sequence>
<accession>A0A552UGI4</accession>
<dbReference type="Gene3D" id="2.60.120.560">
    <property type="entry name" value="Exo-inulinase, domain 1"/>
    <property type="match status" value="1"/>
</dbReference>
<evidence type="ECO:0000313" key="4">
    <source>
        <dbReference type="Proteomes" id="UP000317894"/>
    </source>
</evidence>
<dbReference type="Pfam" id="PF06439">
    <property type="entry name" value="3keto-disac_hyd"/>
    <property type="match status" value="1"/>
</dbReference>
<keyword evidence="4" id="KW-1185">Reference proteome</keyword>
<dbReference type="Proteomes" id="UP000317894">
    <property type="component" value="Unassembled WGS sequence"/>
</dbReference>
<dbReference type="OrthoDB" id="176168at2"/>
<dbReference type="EMBL" id="VJWA01000001">
    <property type="protein sequence ID" value="TRW17338.1"/>
    <property type="molecule type" value="Genomic_DNA"/>
</dbReference>
<dbReference type="InterPro" id="IPR010496">
    <property type="entry name" value="AL/BT2_dom"/>
</dbReference>
<evidence type="ECO:0000313" key="3">
    <source>
        <dbReference type="EMBL" id="TRW17338.1"/>
    </source>
</evidence>
<dbReference type="RefSeq" id="WP_143554883.1">
    <property type="nucleotide sequence ID" value="NZ_VJWA01000001.1"/>
</dbReference>
<reference evidence="3 4" key="1">
    <citation type="submission" date="2019-07" db="EMBL/GenBank/DDBJ databases">
        <title>Novel species isolated from glacier.</title>
        <authorList>
            <person name="Liu Q."/>
            <person name="Xin Y.-H."/>
        </authorList>
    </citation>
    <scope>NUCLEOTIDE SEQUENCE [LARGE SCALE GENOMIC DNA]</scope>
    <source>
        <strain evidence="3 4">LB1R16</strain>
    </source>
</reference>
<evidence type="ECO:0000259" key="2">
    <source>
        <dbReference type="Pfam" id="PF06439"/>
    </source>
</evidence>
<dbReference type="GO" id="GO:0016787">
    <property type="term" value="F:hydrolase activity"/>
    <property type="evidence" value="ECO:0007669"/>
    <property type="project" value="InterPro"/>
</dbReference>
<dbReference type="PROSITE" id="PS51257">
    <property type="entry name" value="PROKAR_LIPOPROTEIN"/>
    <property type="match status" value="1"/>
</dbReference>
<organism evidence="3 4">
    <name type="scientific">Glacieibacterium frigidum</name>
    <dbReference type="NCBI Taxonomy" id="2593303"/>
    <lineage>
        <taxon>Bacteria</taxon>
        <taxon>Pseudomonadati</taxon>
        <taxon>Pseudomonadota</taxon>
        <taxon>Alphaproteobacteria</taxon>
        <taxon>Sphingomonadales</taxon>
        <taxon>Sphingosinicellaceae</taxon>
        <taxon>Glacieibacterium</taxon>
    </lineage>
</organism>
<evidence type="ECO:0000256" key="1">
    <source>
        <dbReference type="SAM" id="SignalP"/>
    </source>
</evidence>
<proteinExistence type="predicted"/>
<dbReference type="AlphaFoldDB" id="A0A552UGI4"/>
<protein>
    <submittedName>
        <fullName evidence="3">DUF1080 domain-containing protein</fullName>
    </submittedName>
</protein>
<gene>
    <name evidence="3" type="ORF">FMM06_03960</name>
</gene>
<name>A0A552UGI4_9SPHN</name>
<comment type="caution">
    <text evidence="3">The sequence shown here is derived from an EMBL/GenBank/DDBJ whole genome shotgun (WGS) entry which is preliminary data.</text>
</comment>
<feature type="chain" id="PRO_5021923620" evidence="1">
    <location>
        <begin position="25"/>
        <end position="227"/>
    </location>
</feature>
<feature type="signal peptide" evidence="1">
    <location>
        <begin position="1"/>
        <end position="24"/>
    </location>
</feature>
<keyword evidence="1" id="KW-0732">Signal</keyword>